<name>A0ABS9GL00_9PSED</name>
<accession>A0ABS9GL00</accession>
<evidence type="ECO:0000313" key="1">
    <source>
        <dbReference type="EMBL" id="MCF5546390.1"/>
    </source>
</evidence>
<gene>
    <name evidence="1" type="ORF">GIV68_16760</name>
</gene>
<evidence type="ECO:0000313" key="2">
    <source>
        <dbReference type="Proteomes" id="UP000814158"/>
    </source>
</evidence>
<sequence>MKKAQPPCDRTATLSPFNIVDHLHTQEDMEVYLQACIEEDPGDGSLIRRAQQDIAHATRKLNTKP</sequence>
<protein>
    <recommendedName>
        <fullName evidence="3">Addiction module antidote protein</fullName>
    </recommendedName>
</protein>
<dbReference type="Proteomes" id="UP000814158">
    <property type="component" value="Unassembled WGS sequence"/>
</dbReference>
<reference evidence="1 2" key="1">
    <citation type="submission" date="2019-11" db="EMBL/GenBank/DDBJ databases">
        <title>Epiphytic Pseudomonas syringae from cherry orchards.</title>
        <authorList>
            <person name="Hulin M.T."/>
        </authorList>
    </citation>
    <scope>NUCLEOTIDE SEQUENCE [LARGE SCALE GENOMIC DNA]</scope>
    <source>
        <strain evidence="1 2">PA-3-2A</strain>
    </source>
</reference>
<organism evidence="1 2">
    <name type="scientific">Pseudomonas salomonii</name>
    <dbReference type="NCBI Taxonomy" id="191391"/>
    <lineage>
        <taxon>Bacteria</taxon>
        <taxon>Pseudomonadati</taxon>
        <taxon>Pseudomonadota</taxon>
        <taxon>Gammaproteobacteria</taxon>
        <taxon>Pseudomonadales</taxon>
        <taxon>Pseudomonadaceae</taxon>
        <taxon>Pseudomonas</taxon>
    </lineage>
</organism>
<dbReference type="EMBL" id="WKAT01000034">
    <property type="protein sequence ID" value="MCF5546390.1"/>
    <property type="molecule type" value="Genomic_DNA"/>
</dbReference>
<keyword evidence="2" id="KW-1185">Reference proteome</keyword>
<evidence type="ECO:0008006" key="3">
    <source>
        <dbReference type="Google" id="ProtNLM"/>
    </source>
</evidence>
<proteinExistence type="predicted"/>
<comment type="caution">
    <text evidence="1">The sequence shown here is derived from an EMBL/GenBank/DDBJ whole genome shotgun (WGS) entry which is preliminary data.</text>
</comment>